<dbReference type="NCBIfam" id="TIGR01614">
    <property type="entry name" value="PME_inhib"/>
    <property type="match status" value="1"/>
</dbReference>
<feature type="chain" id="PRO_5046105722" description="Pectinesterase inhibitor domain-containing protein" evidence="3">
    <location>
        <begin position="24"/>
        <end position="181"/>
    </location>
</feature>
<protein>
    <recommendedName>
        <fullName evidence="4">Pectinesterase inhibitor domain-containing protein</fullName>
    </recommendedName>
</protein>
<dbReference type="Pfam" id="PF04043">
    <property type="entry name" value="PMEI"/>
    <property type="match status" value="1"/>
</dbReference>
<evidence type="ECO:0000313" key="5">
    <source>
        <dbReference type="EMBL" id="KAK8478200.1"/>
    </source>
</evidence>
<keyword evidence="6" id="KW-1185">Reference proteome</keyword>
<proteinExistence type="inferred from homology"/>
<organism evidence="5 6">
    <name type="scientific">Hibiscus sabdariffa</name>
    <name type="common">roselle</name>
    <dbReference type="NCBI Taxonomy" id="183260"/>
    <lineage>
        <taxon>Eukaryota</taxon>
        <taxon>Viridiplantae</taxon>
        <taxon>Streptophyta</taxon>
        <taxon>Embryophyta</taxon>
        <taxon>Tracheophyta</taxon>
        <taxon>Spermatophyta</taxon>
        <taxon>Magnoliopsida</taxon>
        <taxon>eudicotyledons</taxon>
        <taxon>Gunneridae</taxon>
        <taxon>Pentapetalae</taxon>
        <taxon>rosids</taxon>
        <taxon>malvids</taxon>
        <taxon>Malvales</taxon>
        <taxon>Malvaceae</taxon>
        <taxon>Malvoideae</taxon>
        <taxon>Hibiscus</taxon>
    </lineage>
</organism>
<evidence type="ECO:0000256" key="2">
    <source>
        <dbReference type="ARBA" id="ARBA00038471"/>
    </source>
</evidence>
<evidence type="ECO:0000259" key="4">
    <source>
        <dbReference type="SMART" id="SM00856"/>
    </source>
</evidence>
<feature type="domain" description="Pectinesterase inhibitor" evidence="4">
    <location>
        <begin position="22"/>
        <end position="176"/>
    </location>
</feature>
<dbReference type="InterPro" id="IPR006501">
    <property type="entry name" value="Pectinesterase_inhib_dom"/>
</dbReference>
<gene>
    <name evidence="5" type="ORF">V6N11_017807</name>
</gene>
<reference evidence="5 6" key="1">
    <citation type="journal article" date="2024" name="G3 (Bethesda)">
        <title>Genome assembly of Hibiscus sabdariffa L. provides insights into metabolisms of medicinal natural products.</title>
        <authorList>
            <person name="Kim T."/>
        </authorList>
    </citation>
    <scope>NUCLEOTIDE SEQUENCE [LARGE SCALE GENOMIC DNA]</scope>
    <source>
        <strain evidence="5">TK-2024</strain>
        <tissue evidence="5">Old leaves</tissue>
    </source>
</reference>
<dbReference type="EMBL" id="JBBPBN010001457">
    <property type="protein sequence ID" value="KAK8478200.1"/>
    <property type="molecule type" value="Genomic_DNA"/>
</dbReference>
<dbReference type="InterPro" id="IPR035513">
    <property type="entry name" value="Invertase/methylesterase_inhib"/>
</dbReference>
<dbReference type="Gene3D" id="1.20.140.40">
    <property type="entry name" value="Invertase/pectin methylesterase inhibitor family protein"/>
    <property type="match status" value="1"/>
</dbReference>
<evidence type="ECO:0000256" key="3">
    <source>
        <dbReference type="SAM" id="SignalP"/>
    </source>
</evidence>
<dbReference type="Proteomes" id="UP001396334">
    <property type="component" value="Unassembled WGS sequence"/>
</dbReference>
<dbReference type="SUPFAM" id="SSF101148">
    <property type="entry name" value="Plant invertase/pectin methylesterase inhibitor"/>
    <property type="match status" value="1"/>
</dbReference>
<name>A0ABR1ZD33_9ROSI</name>
<keyword evidence="1 3" id="KW-0732">Signal</keyword>
<dbReference type="SMART" id="SM00856">
    <property type="entry name" value="PMEI"/>
    <property type="match status" value="1"/>
</dbReference>
<comment type="similarity">
    <text evidence="2">Belongs to the PMEI family.</text>
</comment>
<feature type="signal peptide" evidence="3">
    <location>
        <begin position="1"/>
        <end position="23"/>
    </location>
</feature>
<dbReference type="PANTHER" id="PTHR31080:SF296">
    <property type="entry name" value="OS05G0360900 PROTEIN"/>
    <property type="match status" value="1"/>
</dbReference>
<sequence length="181" mass="20028">MNINVALSLFFFLCLSFFPSLNATPDIAKTCNKVRHKELCISSFEGSHIARFIPSNAKPKVVASIIIKITVSNASDVSRNLKTAVLGGLVPLTPEVRAKYGICDREVASAMKELDKVRTTMAISSRKSEDLDMKAAIANTDKCEEELKQVEAQLPDKKQFEEVVVLKQLLENIDDIIKAMD</sequence>
<accession>A0ABR1ZD33</accession>
<evidence type="ECO:0000313" key="6">
    <source>
        <dbReference type="Proteomes" id="UP001396334"/>
    </source>
</evidence>
<comment type="caution">
    <text evidence="5">The sequence shown here is derived from an EMBL/GenBank/DDBJ whole genome shotgun (WGS) entry which is preliminary data.</text>
</comment>
<dbReference type="PANTHER" id="PTHR31080">
    <property type="entry name" value="PECTINESTERASE INHIBITOR-LIKE"/>
    <property type="match status" value="1"/>
</dbReference>
<dbReference type="InterPro" id="IPR051955">
    <property type="entry name" value="PME_Inhibitor"/>
</dbReference>
<evidence type="ECO:0000256" key="1">
    <source>
        <dbReference type="ARBA" id="ARBA00022729"/>
    </source>
</evidence>